<dbReference type="InterPro" id="IPR036291">
    <property type="entry name" value="NAD(P)-bd_dom_sf"/>
</dbReference>
<feature type="region of interest" description="Disordered" evidence="3">
    <location>
        <begin position="287"/>
        <end position="315"/>
    </location>
</feature>
<reference evidence="6" key="1">
    <citation type="journal article" date="2019" name="Int. J. Syst. Evol. Microbiol.">
        <title>The Global Catalogue of Microorganisms (GCM) 10K type strain sequencing project: providing services to taxonomists for standard genome sequencing and annotation.</title>
        <authorList>
            <consortium name="The Broad Institute Genomics Platform"/>
            <consortium name="The Broad Institute Genome Sequencing Center for Infectious Disease"/>
            <person name="Wu L."/>
            <person name="Ma J."/>
        </authorList>
    </citation>
    <scope>NUCLEOTIDE SEQUENCE [LARGE SCALE GENOMIC DNA]</scope>
    <source>
        <strain evidence="6">JCM 17939</strain>
    </source>
</reference>
<keyword evidence="2" id="KW-0604">Photosystem II</keyword>
<dbReference type="Proteomes" id="UP001501442">
    <property type="component" value="Unassembled WGS sequence"/>
</dbReference>
<dbReference type="SUPFAM" id="SSF51735">
    <property type="entry name" value="NAD(P)-binding Rossmann-fold domains"/>
    <property type="match status" value="1"/>
</dbReference>
<proteinExistence type="predicted"/>
<protein>
    <recommendedName>
        <fullName evidence="4">NAD(P)-binding domain-containing protein</fullName>
    </recommendedName>
</protein>
<evidence type="ECO:0000256" key="2">
    <source>
        <dbReference type="ARBA" id="ARBA00023276"/>
    </source>
</evidence>
<dbReference type="RefSeq" id="WP_345435287.1">
    <property type="nucleotide sequence ID" value="NZ_BAABHK010000010.1"/>
</dbReference>
<dbReference type="PANTHER" id="PTHR47128:SF2">
    <property type="entry name" value="PROTEIN HIGH CHLOROPHYLL FLUORESCENCE PHENOTYPE 244, CHLOROPLASTIC"/>
    <property type="match status" value="1"/>
</dbReference>
<name>A0ABP8UK20_9ACTN</name>
<dbReference type="Pfam" id="PF13460">
    <property type="entry name" value="NAD_binding_10"/>
    <property type="match status" value="1"/>
</dbReference>
<keyword evidence="6" id="KW-1185">Reference proteome</keyword>
<gene>
    <name evidence="5" type="ORF">GCM10023196_065170</name>
</gene>
<keyword evidence="1" id="KW-0602">Photosynthesis</keyword>
<evidence type="ECO:0000256" key="3">
    <source>
        <dbReference type="SAM" id="MobiDB-lite"/>
    </source>
</evidence>
<dbReference type="PANTHER" id="PTHR47128">
    <property type="match status" value="1"/>
</dbReference>
<evidence type="ECO:0000259" key="4">
    <source>
        <dbReference type="Pfam" id="PF13460"/>
    </source>
</evidence>
<feature type="compositionally biased region" description="Basic and acidic residues" evidence="3">
    <location>
        <begin position="288"/>
        <end position="300"/>
    </location>
</feature>
<evidence type="ECO:0000256" key="1">
    <source>
        <dbReference type="ARBA" id="ARBA00022531"/>
    </source>
</evidence>
<sequence>MIVVFGGTGRVGRQIVERLRQEGRTVRVVTRDPASADAVQGVEVVGGDLHDRRTLVRAVSGAEVIVCTVQGGDGRGNNGPKGIEGVGIPSLIGVARDTAVENFVYVSSASARADSPVEFFRLKFEVERVLRTSGLPYSILRPTHLMDTWVEMLAESIVKKGKATVFGSGANPVSWVAGEDVARVAAALATRPGEDWSADLGGPEALPLTKVNELVAASLGVQITGRNTMPVGMLRVMSPLTRPFNEVLARRMRMGALLDTQPQIVDSSVVWARFGEPLSLSAWLETNRPGDRRRSTERGVHLPPANGRRPADGGH</sequence>
<accession>A0ABP8UK20</accession>
<dbReference type="InterPro" id="IPR044256">
    <property type="entry name" value="HCF244-like"/>
</dbReference>
<feature type="domain" description="NAD(P)-binding" evidence="4">
    <location>
        <begin position="6"/>
        <end position="192"/>
    </location>
</feature>
<dbReference type="Gene3D" id="3.40.50.720">
    <property type="entry name" value="NAD(P)-binding Rossmann-like Domain"/>
    <property type="match status" value="1"/>
</dbReference>
<dbReference type="EMBL" id="BAABHK010000010">
    <property type="protein sequence ID" value="GAA4632302.1"/>
    <property type="molecule type" value="Genomic_DNA"/>
</dbReference>
<comment type="caution">
    <text evidence="5">The sequence shown here is derived from an EMBL/GenBank/DDBJ whole genome shotgun (WGS) entry which is preliminary data.</text>
</comment>
<evidence type="ECO:0000313" key="6">
    <source>
        <dbReference type="Proteomes" id="UP001501442"/>
    </source>
</evidence>
<evidence type="ECO:0000313" key="5">
    <source>
        <dbReference type="EMBL" id="GAA4632302.1"/>
    </source>
</evidence>
<organism evidence="5 6">
    <name type="scientific">Actinoallomurus vinaceus</name>
    <dbReference type="NCBI Taxonomy" id="1080074"/>
    <lineage>
        <taxon>Bacteria</taxon>
        <taxon>Bacillati</taxon>
        <taxon>Actinomycetota</taxon>
        <taxon>Actinomycetes</taxon>
        <taxon>Streptosporangiales</taxon>
        <taxon>Thermomonosporaceae</taxon>
        <taxon>Actinoallomurus</taxon>
    </lineage>
</organism>
<dbReference type="InterPro" id="IPR016040">
    <property type="entry name" value="NAD(P)-bd_dom"/>
</dbReference>